<keyword evidence="10" id="KW-1185">Reference proteome</keyword>
<evidence type="ECO:0000256" key="6">
    <source>
        <dbReference type="PROSITE-ProRule" id="PRU01240"/>
    </source>
</evidence>
<proteinExistence type="inferred from homology"/>
<dbReference type="GO" id="GO:0004252">
    <property type="term" value="F:serine-type endopeptidase activity"/>
    <property type="evidence" value="ECO:0007669"/>
    <property type="project" value="InterPro"/>
</dbReference>
<dbReference type="OrthoDB" id="10256524at2759"/>
<feature type="domain" description="Peptidase S8/S53" evidence="7">
    <location>
        <begin position="52"/>
        <end position="285"/>
    </location>
</feature>
<evidence type="ECO:0000256" key="4">
    <source>
        <dbReference type="ARBA" id="ARBA00022801"/>
    </source>
</evidence>
<keyword evidence="2" id="KW-0645">Protease</keyword>
<dbReference type="GO" id="GO:0006508">
    <property type="term" value="P:proteolysis"/>
    <property type="evidence" value="ECO:0007669"/>
    <property type="project" value="UniProtKB-KW"/>
</dbReference>
<dbReference type="SUPFAM" id="SSF52743">
    <property type="entry name" value="Subtilisin-like"/>
    <property type="match status" value="1"/>
</dbReference>
<gene>
    <name evidence="9" type="ORF">Acr_28g0015200</name>
</gene>
<dbReference type="Pfam" id="PF00082">
    <property type="entry name" value="Peptidase_S8"/>
    <property type="match status" value="1"/>
</dbReference>
<dbReference type="EMBL" id="BJWL01000028">
    <property type="protein sequence ID" value="GFZ20815.1"/>
    <property type="molecule type" value="Genomic_DNA"/>
</dbReference>
<keyword evidence="5" id="KW-0720">Serine protease</keyword>
<sequence length="500" mass="54459">MNGVVSVFRSRMLELHTTRSWDFLGLTLPSSEATPFQLAYGDDVIVGIFDTGNDGPDLSLVQNVAPWSLCVAASSIDRTFPTKILLDSKLSFMGLQDPELEKESGFREGTIMFLHNRTSVDCVAEEAAWRANASALIFVEPLNRQVPDVDIIPTIRVDIIQGTKLFHYLVLSPKQPVVQISAGKTVIKQSPAPTVALFSSRGPSSLSPDILKPDITAPGINILAAWPPTIPPTSMPIDGRSVNWNFLSGTSMSCPHVSGVVALLKSAHPHWSPAAIRSALMTTVTPADLLFLFVVKAYTSDTTLDSILFGGIAKTTDPLDIGAGHIDPLRAMDPGLVYDMKTSDYILFLCNIGYTADQINSIVSLSPSTILCCPKGSYLSNANLNYPSITVSNLQSTVTIKRTVRNVGWKKAAIYFARIVKPNGVEVVVWPRVLFFSCFREEVSYYVTFKPLKKSQGRYDFGEIVWSDGFHSVRSPLVVIVSTTTSTISGDDSTVDKASM</sequence>
<dbReference type="PROSITE" id="PS51892">
    <property type="entry name" value="SUBTILASE"/>
    <property type="match status" value="1"/>
</dbReference>
<evidence type="ECO:0000256" key="1">
    <source>
        <dbReference type="ARBA" id="ARBA00011073"/>
    </source>
</evidence>
<organism evidence="9 10">
    <name type="scientific">Actinidia rufa</name>
    <dbReference type="NCBI Taxonomy" id="165716"/>
    <lineage>
        <taxon>Eukaryota</taxon>
        <taxon>Viridiplantae</taxon>
        <taxon>Streptophyta</taxon>
        <taxon>Embryophyta</taxon>
        <taxon>Tracheophyta</taxon>
        <taxon>Spermatophyta</taxon>
        <taxon>Magnoliopsida</taxon>
        <taxon>eudicotyledons</taxon>
        <taxon>Gunneridae</taxon>
        <taxon>Pentapetalae</taxon>
        <taxon>asterids</taxon>
        <taxon>Ericales</taxon>
        <taxon>Actinidiaceae</taxon>
        <taxon>Actinidia</taxon>
    </lineage>
</organism>
<dbReference type="InterPro" id="IPR041469">
    <property type="entry name" value="Subtilisin-like_FN3"/>
</dbReference>
<keyword evidence="3" id="KW-0732">Signal</keyword>
<evidence type="ECO:0000259" key="8">
    <source>
        <dbReference type="Pfam" id="PF17766"/>
    </source>
</evidence>
<dbReference type="InterPro" id="IPR000209">
    <property type="entry name" value="Peptidase_S8/S53_dom"/>
</dbReference>
<dbReference type="InterPro" id="IPR045051">
    <property type="entry name" value="SBT"/>
</dbReference>
<dbReference type="Proteomes" id="UP000585474">
    <property type="component" value="Unassembled WGS sequence"/>
</dbReference>
<evidence type="ECO:0000313" key="9">
    <source>
        <dbReference type="EMBL" id="GFZ20815.1"/>
    </source>
</evidence>
<dbReference type="PRINTS" id="PR00723">
    <property type="entry name" value="SUBTILISIN"/>
</dbReference>
<dbReference type="PROSITE" id="PS00138">
    <property type="entry name" value="SUBTILASE_SER"/>
    <property type="match status" value="1"/>
</dbReference>
<keyword evidence="4" id="KW-0378">Hydrolase</keyword>
<feature type="domain" description="Subtilisin-like protease fibronectin type-III" evidence="8">
    <location>
        <begin position="383"/>
        <end position="479"/>
    </location>
</feature>
<reference evidence="9 10" key="1">
    <citation type="submission" date="2019-07" db="EMBL/GenBank/DDBJ databases">
        <title>De Novo Assembly of kiwifruit Actinidia rufa.</title>
        <authorList>
            <person name="Sugita-Konishi S."/>
            <person name="Sato K."/>
            <person name="Mori E."/>
            <person name="Abe Y."/>
            <person name="Kisaki G."/>
            <person name="Hamano K."/>
            <person name="Suezawa K."/>
            <person name="Otani M."/>
            <person name="Fukuda T."/>
            <person name="Manabe T."/>
            <person name="Gomi K."/>
            <person name="Tabuchi M."/>
            <person name="Akimitsu K."/>
            <person name="Kataoka I."/>
        </authorList>
    </citation>
    <scope>NUCLEOTIDE SEQUENCE [LARGE SCALE GENOMIC DNA]</scope>
    <source>
        <strain evidence="10">cv. Fuchu</strain>
    </source>
</reference>
<dbReference type="FunFam" id="2.60.40.2310:FF:000001">
    <property type="entry name" value="Subtilisin-like protease SBT1.5"/>
    <property type="match status" value="1"/>
</dbReference>
<dbReference type="InterPro" id="IPR015500">
    <property type="entry name" value="Peptidase_S8_subtilisin-rel"/>
</dbReference>
<evidence type="ECO:0000256" key="3">
    <source>
        <dbReference type="ARBA" id="ARBA00022729"/>
    </source>
</evidence>
<evidence type="ECO:0000259" key="7">
    <source>
        <dbReference type="Pfam" id="PF00082"/>
    </source>
</evidence>
<dbReference type="PANTHER" id="PTHR10795">
    <property type="entry name" value="PROPROTEIN CONVERTASE SUBTILISIN/KEXIN"/>
    <property type="match status" value="1"/>
</dbReference>
<comment type="similarity">
    <text evidence="1 6">Belongs to the peptidase S8 family.</text>
</comment>
<dbReference type="InterPro" id="IPR023828">
    <property type="entry name" value="Peptidase_S8_Ser-AS"/>
</dbReference>
<dbReference type="Gene3D" id="2.60.40.2310">
    <property type="match status" value="1"/>
</dbReference>
<evidence type="ECO:0000313" key="10">
    <source>
        <dbReference type="Proteomes" id="UP000585474"/>
    </source>
</evidence>
<dbReference type="InterPro" id="IPR036852">
    <property type="entry name" value="Peptidase_S8/S53_dom_sf"/>
</dbReference>
<dbReference type="Gene3D" id="3.40.50.200">
    <property type="entry name" value="Peptidase S8/S53 domain"/>
    <property type="match status" value="1"/>
</dbReference>
<comment type="caution">
    <text evidence="9">The sequence shown here is derived from an EMBL/GenBank/DDBJ whole genome shotgun (WGS) entry which is preliminary data.</text>
</comment>
<name>A0A7J0HCV4_9ERIC</name>
<dbReference type="AlphaFoldDB" id="A0A7J0HCV4"/>
<evidence type="ECO:0000256" key="5">
    <source>
        <dbReference type="ARBA" id="ARBA00022825"/>
    </source>
</evidence>
<evidence type="ECO:0000256" key="2">
    <source>
        <dbReference type="ARBA" id="ARBA00022670"/>
    </source>
</evidence>
<comment type="caution">
    <text evidence="6">Lacks conserved residue(s) required for the propagation of feature annotation.</text>
</comment>
<protein>
    <submittedName>
        <fullName evidence="9">Subtilisin-like serine endopeptidase family protein</fullName>
    </submittedName>
</protein>
<accession>A0A7J0HCV4</accession>
<dbReference type="Pfam" id="PF17766">
    <property type="entry name" value="fn3_6"/>
    <property type="match status" value="1"/>
</dbReference>